<sequence length="67" mass="7418">MRAWIPIRLLKILSSSQRRPGQVCVGFEVVVVDFACAVQAVQEQDVNFHAGTHWVAGYTTINTDSTV</sequence>
<protein>
    <submittedName>
        <fullName evidence="1">Uncharacterized protein</fullName>
    </submittedName>
</protein>
<evidence type="ECO:0000313" key="1">
    <source>
        <dbReference type="EMBL" id="KAI7743878.1"/>
    </source>
</evidence>
<comment type="caution">
    <text evidence="1">The sequence shown here is derived from an EMBL/GenBank/DDBJ whole genome shotgun (WGS) entry which is preliminary data.</text>
</comment>
<name>A0AAD5GLF1_AMBAR</name>
<organism evidence="1 2">
    <name type="scientific">Ambrosia artemisiifolia</name>
    <name type="common">Common ragweed</name>
    <dbReference type="NCBI Taxonomy" id="4212"/>
    <lineage>
        <taxon>Eukaryota</taxon>
        <taxon>Viridiplantae</taxon>
        <taxon>Streptophyta</taxon>
        <taxon>Embryophyta</taxon>
        <taxon>Tracheophyta</taxon>
        <taxon>Spermatophyta</taxon>
        <taxon>Magnoliopsida</taxon>
        <taxon>eudicotyledons</taxon>
        <taxon>Gunneridae</taxon>
        <taxon>Pentapetalae</taxon>
        <taxon>asterids</taxon>
        <taxon>campanulids</taxon>
        <taxon>Asterales</taxon>
        <taxon>Asteraceae</taxon>
        <taxon>Asteroideae</taxon>
        <taxon>Heliantheae alliance</taxon>
        <taxon>Heliantheae</taxon>
        <taxon>Ambrosia</taxon>
    </lineage>
</organism>
<reference evidence="1" key="1">
    <citation type="submission" date="2022-06" db="EMBL/GenBank/DDBJ databases">
        <title>Uncovering the hologenomic basis of an extraordinary plant invasion.</title>
        <authorList>
            <person name="Bieker V.C."/>
            <person name="Martin M.D."/>
            <person name="Gilbert T."/>
            <person name="Hodgins K."/>
            <person name="Battlay P."/>
            <person name="Petersen B."/>
            <person name="Wilson J."/>
        </authorList>
    </citation>
    <scope>NUCLEOTIDE SEQUENCE</scope>
    <source>
        <strain evidence="1">AA19_3_7</strain>
        <tissue evidence="1">Leaf</tissue>
    </source>
</reference>
<dbReference type="EMBL" id="JAMZMK010007648">
    <property type="protein sequence ID" value="KAI7743878.1"/>
    <property type="molecule type" value="Genomic_DNA"/>
</dbReference>
<evidence type="ECO:0000313" key="2">
    <source>
        <dbReference type="Proteomes" id="UP001206925"/>
    </source>
</evidence>
<dbReference type="Proteomes" id="UP001206925">
    <property type="component" value="Unassembled WGS sequence"/>
</dbReference>
<proteinExistence type="predicted"/>
<accession>A0AAD5GLF1</accession>
<keyword evidence="2" id="KW-1185">Reference proteome</keyword>
<gene>
    <name evidence="1" type="ORF">M8C21_020520</name>
</gene>
<dbReference type="AlphaFoldDB" id="A0AAD5GLF1"/>